<dbReference type="RefSeq" id="WP_203798734.1">
    <property type="nucleotide sequence ID" value="NZ_BAAAQE010000108.1"/>
</dbReference>
<dbReference type="Gene3D" id="3.30.43.10">
    <property type="entry name" value="Uridine Diphospho-n-acetylenolpyruvylglucosamine Reductase, domain 2"/>
    <property type="match status" value="1"/>
</dbReference>
<evidence type="ECO:0000256" key="2">
    <source>
        <dbReference type="ARBA" id="ARBA00022827"/>
    </source>
</evidence>
<dbReference type="InterPro" id="IPR036683">
    <property type="entry name" value="CO_DH_flav_C_dom_sf"/>
</dbReference>
<feature type="domain" description="FAD-binding PCMH-type" evidence="4">
    <location>
        <begin position="1"/>
        <end position="174"/>
    </location>
</feature>
<dbReference type="InterPro" id="IPR036318">
    <property type="entry name" value="FAD-bd_PCMH-like_sf"/>
</dbReference>
<evidence type="ECO:0000313" key="5">
    <source>
        <dbReference type="EMBL" id="GID56789.1"/>
    </source>
</evidence>
<keyword evidence="6" id="KW-1185">Reference proteome</keyword>
<dbReference type="Gene3D" id="3.30.465.10">
    <property type="match status" value="1"/>
</dbReference>
<dbReference type="EMBL" id="BOMG01000063">
    <property type="protein sequence ID" value="GID56789.1"/>
    <property type="molecule type" value="Genomic_DNA"/>
</dbReference>
<dbReference type="InterPro" id="IPR016167">
    <property type="entry name" value="FAD-bd_PCMH_sub1"/>
</dbReference>
<proteinExistence type="predicted"/>
<evidence type="ECO:0000256" key="3">
    <source>
        <dbReference type="ARBA" id="ARBA00023002"/>
    </source>
</evidence>
<dbReference type="InterPro" id="IPR005107">
    <property type="entry name" value="CO_DH_flav_C"/>
</dbReference>
<dbReference type="InterPro" id="IPR051312">
    <property type="entry name" value="Diverse_Substr_Oxidored"/>
</dbReference>
<dbReference type="Gene3D" id="3.30.390.50">
    <property type="entry name" value="CO dehydrogenase flavoprotein, C-terminal domain"/>
    <property type="match status" value="1"/>
</dbReference>
<evidence type="ECO:0000259" key="4">
    <source>
        <dbReference type="PROSITE" id="PS51387"/>
    </source>
</evidence>
<protein>
    <submittedName>
        <fullName evidence="5">Carbon monoxide dehydrogenase</fullName>
    </submittedName>
</protein>
<dbReference type="Pfam" id="PF03450">
    <property type="entry name" value="CO_deh_flav_C"/>
    <property type="match status" value="1"/>
</dbReference>
<sequence>MPGTVEYLAARTVGDVLSALADGSTAVLAGGQSLAAELGRSDLLVRRLVDINQVAGLATLRQSDGTLRVGPLVRHRAFESGRVDGPLGDLMRLMVHHLGHPPIRARGTMIGSLAYANPAAEWPALVVTVGASLRLTGPDGSRTVPADQFFTGPFTTVRRPEELLAEAILPTLPTGAGVGYAEDRRFTIFPQAGALAVVTLSAGRVATAAIGLMNAGPRPIRAGAAERVLRGNPLCDAAITEAAETAAHTDADLPLTGHDHRLSRRNALKILVRRALTQARSRTEPHPTTQEEP</sequence>
<organism evidence="5 6">
    <name type="scientific">Actinoplanes couchii</name>
    <dbReference type="NCBI Taxonomy" id="403638"/>
    <lineage>
        <taxon>Bacteria</taxon>
        <taxon>Bacillati</taxon>
        <taxon>Actinomycetota</taxon>
        <taxon>Actinomycetes</taxon>
        <taxon>Micromonosporales</taxon>
        <taxon>Micromonosporaceae</taxon>
        <taxon>Actinoplanes</taxon>
    </lineage>
</organism>
<dbReference type="InterPro" id="IPR016166">
    <property type="entry name" value="FAD-bd_PCMH"/>
</dbReference>
<accession>A0ABQ3XE72</accession>
<keyword evidence="1" id="KW-0285">Flavoprotein</keyword>
<reference evidence="5 6" key="1">
    <citation type="submission" date="2021-01" db="EMBL/GenBank/DDBJ databases">
        <title>Whole genome shotgun sequence of Actinoplanes couchii NBRC 106145.</title>
        <authorList>
            <person name="Komaki H."/>
            <person name="Tamura T."/>
        </authorList>
    </citation>
    <scope>NUCLEOTIDE SEQUENCE [LARGE SCALE GENOMIC DNA]</scope>
    <source>
        <strain evidence="5 6">NBRC 106145</strain>
    </source>
</reference>
<dbReference type="Pfam" id="PF00941">
    <property type="entry name" value="FAD_binding_5"/>
    <property type="match status" value="1"/>
</dbReference>
<evidence type="ECO:0000313" key="6">
    <source>
        <dbReference type="Proteomes" id="UP000612282"/>
    </source>
</evidence>
<dbReference type="InterPro" id="IPR002346">
    <property type="entry name" value="Mopterin_DH_FAD-bd"/>
</dbReference>
<gene>
    <name evidence="5" type="ORF">Aco03nite_051930</name>
</gene>
<evidence type="ECO:0000256" key="1">
    <source>
        <dbReference type="ARBA" id="ARBA00022630"/>
    </source>
</evidence>
<dbReference type="SUPFAM" id="SSF55447">
    <property type="entry name" value="CO dehydrogenase flavoprotein C-terminal domain-like"/>
    <property type="match status" value="1"/>
</dbReference>
<dbReference type="PROSITE" id="PS51387">
    <property type="entry name" value="FAD_PCMH"/>
    <property type="match status" value="1"/>
</dbReference>
<comment type="caution">
    <text evidence="5">The sequence shown here is derived from an EMBL/GenBank/DDBJ whole genome shotgun (WGS) entry which is preliminary data.</text>
</comment>
<dbReference type="SMART" id="SM01092">
    <property type="entry name" value="CO_deh_flav_C"/>
    <property type="match status" value="1"/>
</dbReference>
<dbReference type="Proteomes" id="UP000612282">
    <property type="component" value="Unassembled WGS sequence"/>
</dbReference>
<dbReference type="InterPro" id="IPR016169">
    <property type="entry name" value="FAD-bd_PCMH_sub2"/>
</dbReference>
<keyword evidence="2" id="KW-0274">FAD</keyword>
<dbReference type="SUPFAM" id="SSF56176">
    <property type="entry name" value="FAD-binding/transporter-associated domain-like"/>
    <property type="match status" value="1"/>
</dbReference>
<name>A0ABQ3XE72_9ACTN</name>
<dbReference type="PANTHER" id="PTHR42659">
    <property type="entry name" value="XANTHINE DEHYDROGENASE SUBUNIT C-RELATED"/>
    <property type="match status" value="1"/>
</dbReference>
<dbReference type="PANTHER" id="PTHR42659:SF2">
    <property type="entry name" value="XANTHINE DEHYDROGENASE SUBUNIT C-RELATED"/>
    <property type="match status" value="1"/>
</dbReference>
<keyword evidence="3" id="KW-0560">Oxidoreductase</keyword>